<dbReference type="AlphaFoldDB" id="E1RG96"/>
<keyword evidence="1" id="KW-0677">Repeat</keyword>
<dbReference type="SMART" id="SM00028">
    <property type="entry name" value="TPR"/>
    <property type="match status" value="5"/>
</dbReference>
<dbReference type="SUPFAM" id="SSF48452">
    <property type="entry name" value="TPR-like"/>
    <property type="match status" value="1"/>
</dbReference>
<evidence type="ECO:0000256" key="1">
    <source>
        <dbReference type="ARBA" id="ARBA00022737"/>
    </source>
</evidence>
<dbReference type="GeneID" id="9745161"/>
<dbReference type="Proteomes" id="UP000006565">
    <property type="component" value="Chromosome"/>
</dbReference>
<dbReference type="eggNOG" id="arCOG03038">
    <property type="taxonomic scope" value="Archaea"/>
</dbReference>
<dbReference type="PROSITE" id="PS50293">
    <property type="entry name" value="TPR_REGION"/>
    <property type="match status" value="1"/>
</dbReference>
<evidence type="ECO:0000256" key="2">
    <source>
        <dbReference type="ARBA" id="ARBA00022803"/>
    </source>
</evidence>
<dbReference type="InterPro" id="IPR011990">
    <property type="entry name" value="TPR-like_helical_dom_sf"/>
</dbReference>
<dbReference type="Pfam" id="PF13424">
    <property type="entry name" value="TPR_12"/>
    <property type="match status" value="1"/>
</dbReference>
<evidence type="ECO:0000313" key="4">
    <source>
        <dbReference type="EMBL" id="ADN37410.1"/>
    </source>
</evidence>
<dbReference type="Gene3D" id="1.25.40.10">
    <property type="entry name" value="Tetratricopeptide repeat domain"/>
    <property type="match status" value="2"/>
</dbReference>
<evidence type="ECO:0000256" key="3">
    <source>
        <dbReference type="PROSITE-ProRule" id="PRU00339"/>
    </source>
</evidence>
<feature type="repeat" description="TPR" evidence="3">
    <location>
        <begin position="176"/>
        <end position="209"/>
    </location>
</feature>
<proteinExistence type="predicted"/>
<evidence type="ECO:0000313" key="5">
    <source>
        <dbReference type="Proteomes" id="UP000006565"/>
    </source>
</evidence>
<sequence precursor="true">MKKILLIFAVFLIAAFFTSPACADENTSAFQITDTGYIDQYNNAVDLANSGDYEAALEAINKSLAEEANFALGYATKSGILYVMGDFTGALEAADTATEIQPEQAWGWISKSNALLALERYDEALEAADTAIEIDPNNADYVNAYINKGTALILLGRYEESIEASDKAIELSPTVIEGYINKGNALEYLGRYAEELEVCNKALEIDPYNSMVWANKRYAEKMIENEQNPQESPFAPALAVLAVAAAIIIAKRD</sequence>
<dbReference type="InterPro" id="IPR019734">
    <property type="entry name" value="TPR_rpt"/>
</dbReference>
<protein>
    <submittedName>
        <fullName evidence="4">TPR repeat-containing protein</fullName>
    </submittedName>
</protein>
<keyword evidence="2 3" id="KW-0802">TPR repeat</keyword>
<accession>E1RG96</accession>
<dbReference type="PANTHER" id="PTHR44943:SF4">
    <property type="entry name" value="TPR REPEAT-CONTAINING PROTEIN MJ0798"/>
    <property type="match status" value="1"/>
</dbReference>
<dbReference type="EMBL" id="CP002117">
    <property type="protein sequence ID" value="ADN37410.1"/>
    <property type="molecule type" value="Genomic_DNA"/>
</dbReference>
<dbReference type="PROSITE" id="PS50005">
    <property type="entry name" value="TPR"/>
    <property type="match status" value="3"/>
</dbReference>
<feature type="repeat" description="TPR" evidence="3">
    <location>
        <begin position="105"/>
        <end position="138"/>
    </location>
</feature>
<dbReference type="OrthoDB" id="117365at2157"/>
<dbReference type="HOGENOM" id="CLU_003728_11_5_2"/>
<dbReference type="RefSeq" id="WP_013330583.1">
    <property type="nucleotide sequence ID" value="NC_014507.1"/>
</dbReference>
<reference evidence="4 5" key="1">
    <citation type="journal article" date="2010" name="Stand. Genomic Sci.">
        <title>Complete genome sequence of Methanoplanus petrolearius type strain (SEBR 4847).</title>
        <authorList>
            <person name="Brambilla E."/>
            <person name="Djao O.D."/>
            <person name="Daligault H."/>
            <person name="Lapidus A."/>
            <person name="Lucas S."/>
            <person name="Hammon N."/>
            <person name="Nolan M."/>
            <person name="Tice H."/>
            <person name="Cheng J.F."/>
            <person name="Han C."/>
            <person name="Tapia R."/>
            <person name="Goodwin L."/>
            <person name="Pitluck S."/>
            <person name="Liolios K."/>
            <person name="Ivanova N."/>
            <person name="Mavromatis K."/>
            <person name="Mikhailova N."/>
            <person name="Pati A."/>
            <person name="Chen A."/>
            <person name="Palaniappan K."/>
            <person name="Land M."/>
            <person name="Hauser L."/>
            <person name="Chang Y.J."/>
            <person name="Jeffries C.D."/>
            <person name="Rohde M."/>
            <person name="Spring S."/>
            <person name="Sikorski J."/>
            <person name="Goker M."/>
            <person name="Woyke T."/>
            <person name="Bristow J."/>
            <person name="Eisen J.A."/>
            <person name="Markowitz V."/>
            <person name="Hugenholtz P."/>
            <person name="Kyrpides N.C."/>
            <person name="Klenk H.P."/>
        </authorList>
    </citation>
    <scope>NUCLEOTIDE SEQUENCE [LARGE SCALE GENOMIC DNA]</scope>
    <source>
        <strain evidence="5">DSM 11571 / OCM 486 / SEBR 4847</strain>
    </source>
</reference>
<dbReference type="KEGG" id="mpi:Mpet_2667"/>
<dbReference type="Pfam" id="PF13181">
    <property type="entry name" value="TPR_8"/>
    <property type="match status" value="1"/>
</dbReference>
<dbReference type="InterPro" id="IPR051685">
    <property type="entry name" value="Ycf3/AcsC/BcsC/TPR_MFPF"/>
</dbReference>
<gene>
    <name evidence="4" type="ordered locus">Mpet_2667</name>
</gene>
<dbReference type="PANTHER" id="PTHR44943">
    <property type="entry name" value="CELLULOSE SYNTHASE OPERON PROTEIN C"/>
    <property type="match status" value="1"/>
</dbReference>
<dbReference type="STRING" id="679926.Mpet_2667"/>
<keyword evidence="5" id="KW-1185">Reference proteome</keyword>
<name>E1RG96_METP4</name>
<feature type="repeat" description="TPR" evidence="3">
    <location>
        <begin position="142"/>
        <end position="175"/>
    </location>
</feature>
<organism evidence="4 5">
    <name type="scientific">Methanolacinia petrolearia (strain DSM 11571 / OCM 486 / SEBR 4847)</name>
    <name type="common">Methanoplanus petrolearius</name>
    <dbReference type="NCBI Taxonomy" id="679926"/>
    <lineage>
        <taxon>Archaea</taxon>
        <taxon>Methanobacteriati</taxon>
        <taxon>Methanobacteriota</taxon>
        <taxon>Stenosarchaea group</taxon>
        <taxon>Methanomicrobia</taxon>
        <taxon>Methanomicrobiales</taxon>
        <taxon>Methanomicrobiaceae</taxon>
        <taxon>Methanolacinia</taxon>
    </lineage>
</organism>